<keyword evidence="2" id="KW-1185">Reference proteome</keyword>
<proteinExistence type="predicted"/>
<accession>A0A7J9DFZ2</accession>
<dbReference type="AlphaFoldDB" id="A0A7J9DFZ2"/>
<evidence type="ECO:0000313" key="1">
    <source>
        <dbReference type="EMBL" id="MBA0759581.1"/>
    </source>
</evidence>
<sequence>MSGWYGGESVCEEGKTERWMTDKAVYSNDTISNFKEKLLLGDVQPLMEILVHSYINQSMKNTVDLKLLGRKIGFNALMNQAIALWMTNWKVVGKVIKIDFNIDFGSRGRFARMAMCINLDEPLVSKIHIKECLQ</sequence>
<dbReference type="Proteomes" id="UP000593568">
    <property type="component" value="Unassembled WGS sequence"/>
</dbReference>
<dbReference type="EMBL" id="JABEZW010000002">
    <property type="protein sequence ID" value="MBA0759581.1"/>
    <property type="molecule type" value="Genomic_DNA"/>
</dbReference>
<comment type="caution">
    <text evidence="1">The sequence shown here is derived from an EMBL/GenBank/DDBJ whole genome shotgun (WGS) entry which is preliminary data.</text>
</comment>
<name>A0A7J9DFZ2_9ROSI</name>
<reference evidence="1 2" key="1">
    <citation type="journal article" date="2019" name="Genome Biol. Evol.">
        <title>Insights into the evolution of the New World diploid cottons (Gossypium, subgenus Houzingenia) based on genome sequencing.</title>
        <authorList>
            <person name="Grover C.E."/>
            <person name="Arick M.A. 2nd"/>
            <person name="Thrash A."/>
            <person name="Conover J.L."/>
            <person name="Sanders W.S."/>
            <person name="Peterson D.G."/>
            <person name="Frelichowski J.E."/>
            <person name="Scheffler J.A."/>
            <person name="Scheffler B.E."/>
            <person name="Wendel J.F."/>
        </authorList>
    </citation>
    <scope>NUCLEOTIDE SEQUENCE [LARGE SCALE GENOMIC DNA]</scope>
    <source>
        <strain evidence="1">8</strain>
        <tissue evidence="1">Leaf</tissue>
    </source>
</reference>
<evidence type="ECO:0000313" key="2">
    <source>
        <dbReference type="Proteomes" id="UP000593568"/>
    </source>
</evidence>
<organism evidence="1 2">
    <name type="scientific">Gossypium trilobum</name>
    <dbReference type="NCBI Taxonomy" id="34281"/>
    <lineage>
        <taxon>Eukaryota</taxon>
        <taxon>Viridiplantae</taxon>
        <taxon>Streptophyta</taxon>
        <taxon>Embryophyta</taxon>
        <taxon>Tracheophyta</taxon>
        <taxon>Spermatophyta</taxon>
        <taxon>Magnoliopsida</taxon>
        <taxon>eudicotyledons</taxon>
        <taxon>Gunneridae</taxon>
        <taxon>Pentapetalae</taxon>
        <taxon>rosids</taxon>
        <taxon>malvids</taxon>
        <taxon>Malvales</taxon>
        <taxon>Malvaceae</taxon>
        <taxon>Malvoideae</taxon>
        <taxon>Gossypium</taxon>
    </lineage>
</organism>
<evidence type="ECO:0008006" key="3">
    <source>
        <dbReference type="Google" id="ProtNLM"/>
    </source>
</evidence>
<gene>
    <name evidence="1" type="ORF">Gotri_022444</name>
</gene>
<protein>
    <recommendedName>
        <fullName evidence="3">DUF4283 domain-containing protein</fullName>
    </recommendedName>
</protein>